<name>A0A7C9IPG8_9BACT</name>
<dbReference type="OrthoDB" id="784829at2"/>
<dbReference type="RefSeq" id="WP_160964065.1">
    <property type="nucleotide sequence ID" value="NZ_WVUD01000071.1"/>
</dbReference>
<dbReference type="Proteomes" id="UP000482487">
    <property type="component" value="Unassembled WGS sequence"/>
</dbReference>
<evidence type="ECO:0000313" key="1">
    <source>
        <dbReference type="EMBL" id="MYL85266.1"/>
    </source>
</evidence>
<dbReference type="AlphaFoldDB" id="A0A7C9IPG8"/>
<sequence>MSFDDIPSKEDPSIRENTFKVLEQNNKFFSNQEVQKQGEATVQSEQTVQTPATNTIDQNIGINTEAYIDHILESSKEKEPKKSEALEVIEKIIDQFDLFHDYNGTSFATKIDKGVKKTYAIEDGFEGALQACFISTFNEPASDGVIKKTIKLMKHYADENPDSRNTYKRFAFLNNCYYLDLNDGKGTVAKITKEGWTLEVNPPIEFIRSNNMRPLPEPVKDGNYVKFFDLLNIKSLADLYLLQVYIPCILNTDIPRPALFLVGMKGSSKSSTAKLIRRLIDPVVNELLFPKKNERDMNLIFNLHPLPIFDNVESYDARQCNFLCMAITGGGMEERKLRTNSETVYTYYKKPFISTSINFPSVAEDLIDRSIIIELEKIDQEDRKDESEIFETFRQNHPIYLGGLLDVISKSMSFYSAMELKAKPRMADFAKLACCIGKALGIEPSDILTSYNLNKFKFYSTEHEDDKLFAYLVKFLENKNGFDGTVTELLEALKLFVDNNYKHDIETLPTKANALSRKLKNYDTHLTLVNWNMHFSDNARTARHITFKKIG</sequence>
<reference evidence="1 2" key="1">
    <citation type="submission" date="2020-01" db="EMBL/GenBank/DDBJ databases">
        <title>Genome sequence of Desulfovibrio aerotolerans DSM 16695(T).</title>
        <authorList>
            <person name="Karnachuk O."/>
            <person name="Avakyan M."/>
            <person name="Mardanov A."/>
            <person name="Kadnikov V."/>
            <person name="Ravin N."/>
        </authorList>
    </citation>
    <scope>NUCLEOTIDE SEQUENCE [LARGE SCALE GENOMIC DNA]</scope>
    <source>
        <strain evidence="1 2">DSM 16695</strain>
    </source>
</reference>
<keyword evidence="2" id="KW-1185">Reference proteome</keyword>
<proteinExistence type="predicted"/>
<dbReference type="EMBL" id="WVUD01000071">
    <property type="protein sequence ID" value="MYL85266.1"/>
    <property type="molecule type" value="Genomic_DNA"/>
</dbReference>
<comment type="caution">
    <text evidence="1">The sequence shown here is derived from an EMBL/GenBank/DDBJ whole genome shotgun (WGS) entry which is preliminary data.</text>
</comment>
<protein>
    <recommendedName>
        <fullName evidence="3">ATP-binding protein</fullName>
    </recommendedName>
</protein>
<evidence type="ECO:0000313" key="2">
    <source>
        <dbReference type="Proteomes" id="UP000482487"/>
    </source>
</evidence>
<accession>A0A7C9IPG8</accession>
<evidence type="ECO:0008006" key="3">
    <source>
        <dbReference type="Google" id="ProtNLM"/>
    </source>
</evidence>
<gene>
    <name evidence="1" type="ORF">GTA51_19410</name>
</gene>
<organism evidence="1 2">
    <name type="scientific">Solidesulfovibrio aerotolerans</name>
    <dbReference type="NCBI Taxonomy" id="295255"/>
    <lineage>
        <taxon>Bacteria</taxon>
        <taxon>Pseudomonadati</taxon>
        <taxon>Thermodesulfobacteriota</taxon>
        <taxon>Desulfovibrionia</taxon>
        <taxon>Desulfovibrionales</taxon>
        <taxon>Desulfovibrionaceae</taxon>
        <taxon>Solidesulfovibrio</taxon>
    </lineage>
</organism>